<gene>
    <name evidence="5" type="ORF">H9735_13205</name>
</gene>
<dbReference type="GO" id="GO:0003700">
    <property type="term" value="F:DNA-binding transcription factor activity"/>
    <property type="evidence" value="ECO:0007669"/>
    <property type="project" value="InterPro"/>
</dbReference>
<keyword evidence="3" id="KW-0804">Transcription</keyword>
<evidence type="ECO:0000313" key="5">
    <source>
        <dbReference type="EMBL" id="HIX69061.1"/>
    </source>
</evidence>
<name>A0A9D1WYB9_9FIRM</name>
<dbReference type="AlphaFoldDB" id="A0A9D1WYB9"/>
<keyword evidence="2" id="KW-0238">DNA-binding</keyword>
<reference evidence="5" key="1">
    <citation type="journal article" date="2021" name="PeerJ">
        <title>Extensive microbial diversity within the chicken gut microbiome revealed by metagenomics and culture.</title>
        <authorList>
            <person name="Gilroy R."/>
            <person name="Ravi A."/>
            <person name="Getino M."/>
            <person name="Pursley I."/>
            <person name="Horton D.L."/>
            <person name="Alikhan N.F."/>
            <person name="Baker D."/>
            <person name="Gharbi K."/>
            <person name="Hall N."/>
            <person name="Watson M."/>
            <person name="Adriaenssens E.M."/>
            <person name="Foster-Nyarko E."/>
            <person name="Jarju S."/>
            <person name="Secka A."/>
            <person name="Antonio M."/>
            <person name="Oren A."/>
            <person name="Chaudhuri R.R."/>
            <person name="La Ragione R."/>
            <person name="Hildebrand F."/>
            <person name="Pallen M.J."/>
        </authorList>
    </citation>
    <scope>NUCLEOTIDE SEQUENCE</scope>
    <source>
        <strain evidence="5">CHK191-13928</strain>
    </source>
</reference>
<comment type="caution">
    <text evidence="5">The sequence shown here is derived from an EMBL/GenBank/DDBJ whole genome shotgun (WGS) entry which is preliminary data.</text>
</comment>
<dbReference type="PROSITE" id="PS00041">
    <property type="entry name" value="HTH_ARAC_FAMILY_1"/>
    <property type="match status" value="1"/>
</dbReference>
<dbReference type="SUPFAM" id="SSF46689">
    <property type="entry name" value="Homeodomain-like"/>
    <property type="match status" value="1"/>
</dbReference>
<dbReference type="PROSITE" id="PS01124">
    <property type="entry name" value="HTH_ARAC_FAMILY_2"/>
    <property type="match status" value="1"/>
</dbReference>
<accession>A0A9D1WYB9</accession>
<dbReference type="InterPro" id="IPR053142">
    <property type="entry name" value="PchR_regulatory_protein"/>
</dbReference>
<evidence type="ECO:0000313" key="6">
    <source>
        <dbReference type="Proteomes" id="UP000886721"/>
    </source>
</evidence>
<protein>
    <submittedName>
        <fullName evidence="5">AraC family transcriptional regulator</fullName>
    </submittedName>
</protein>
<dbReference type="PANTHER" id="PTHR47893:SF1">
    <property type="entry name" value="REGULATORY PROTEIN PCHR"/>
    <property type="match status" value="1"/>
</dbReference>
<keyword evidence="1" id="KW-0805">Transcription regulation</keyword>
<organism evidence="5 6">
    <name type="scientific">Candidatus Anaerostipes excrementavium</name>
    <dbReference type="NCBI Taxonomy" id="2838463"/>
    <lineage>
        <taxon>Bacteria</taxon>
        <taxon>Bacillati</taxon>
        <taxon>Bacillota</taxon>
        <taxon>Clostridia</taxon>
        <taxon>Lachnospirales</taxon>
        <taxon>Lachnospiraceae</taxon>
        <taxon>Anaerostipes</taxon>
    </lineage>
</organism>
<dbReference type="EMBL" id="DXEM01000039">
    <property type="protein sequence ID" value="HIX69061.1"/>
    <property type="molecule type" value="Genomic_DNA"/>
</dbReference>
<dbReference type="Proteomes" id="UP000886721">
    <property type="component" value="Unassembled WGS sequence"/>
</dbReference>
<dbReference type="Gene3D" id="1.10.10.60">
    <property type="entry name" value="Homeodomain-like"/>
    <property type="match status" value="1"/>
</dbReference>
<dbReference type="GO" id="GO:0043565">
    <property type="term" value="F:sequence-specific DNA binding"/>
    <property type="evidence" value="ECO:0007669"/>
    <property type="project" value="InterPro"/>
</dbReference>
<reference evidence="5" key="2">
    <citation type="submission" date="2021-04" db="EMBL/GenBank/DDBJ databases">
        <authorList>
            <person name="Gilroy R."/>
        </authorList>
    </citation>
    <scope>NUCLEOTIDE SEQUENCE</scope>
    <source>
        <strain evidence="5">CHK191-13928</strain>
    </source>
</reference>
<proteinExistence type="predicted"/>
<dbReference type="InterPro" id="IPR018060">
    <property type="entry name" value="HTH_AraC"/>
</dbReference>
<dbReference type="PRINTS" id="PR00032">
    <property type="entry name" value="HTHARAC"/>
</dbReference>
<evidence type="ECO:0000256" key="2">
    <source>
        <dbReference type="ARBA" id="ARBA00023125"/>
    </source>
</evidence>
<evidence type="ECO:0000256" key="3">
    <source>
        <dbReference type="ARBA" id="ARBA00023163"/>
    </source>
</evidence>
<dbReference type="Pfam" id="PF12833">
    <property type="entry name" value="HTH_18"/>
    <property type="match status" value="1"/>
</dbReference>
<dbReference type="SMART" id="SM00342">
    <property type="entry name" value="HTH_ARAC"/>
    <property type="match status" value="1"/>
</dbReference>
<evidence type="ECO:0000256" key="1">
    <source>
        <dbReference type="ARBA" id="ARBA00023015"/>
    </source>
</evidence>
<dbReference type="InterPro" id="IPR020449">
    <property type="entry name" value="Tscrpt_reg_AraC-type_HTH"/>
</dbReference>
<dbReference type="InterPro" id="IPR009057">
    <property type="entry name" value="Homeodomain-like_sf"/>
</dbReference>
<dbReference type="InterPro" id="IPR018062">
    <property type="entry name" value="HTH_AraC-typ_CS"/>
</dbReference>
<feature type="domain" description="HTH araC/xylS-type" evidence="4">
    <location>
        <begin position="212"/>
        <end position="310"/>
    </location>
</feature>
<evidence type="ECO:0000259" key="4">
    <source>
        <dbReference type="PROSITE" id="PS01124"/>
    </source>
</evidence>
<sequence>MLEDSNVLVRKIERIHPFEVRYDIDDVDGSGRMDCLTVYSGIQVIYNRFDCFKTPSNSKGNKGHIEINHCLRGKYEGLYHKSYYAYLSPGDLSVSKWSLERVYDSFPLGYYEGVEILIDLEKARGNPILSHFHIDVDELEQKLMLSDNLVVLKSTQQIQHIFLEMYEIEEKIKLDYLKIKVLELLLFLLNTDFKMLRPSNHYYPRKQIEIVKEIKKYLSEHRSQHHDFQKLADAYHINIHTLRKTFKDIYGISIYRWFKEYRLEYSSRLLLETDWSILEIANQIGYSNPSKYAAAFAKYFQMTPKQYRKFHMRMDSFE</sequence>
<dbReference type="PANTHER" id="PTHR47893">
    <property type="entry name" value="REGULATORY PROTEIN PCHR"/>
    <property type="match status" value="1"/>
</dbReference>